<evidence type="ECO:0000313" key="2">
    <source>
        <dbReference type="Proteomes" id="UP001458880"/>
    </source>
</evidence>
<evidence type="ECO:0000313" key="1">
    <source>
        <dbReference type="EMBL" id="KAK9717311.1"/>
    </source>
</evidence>
<proteinExistence type="predicted"/>
<accession>A0AAW1KFN7</accession>
<dbReference type="EMBL" id="JASPKY010000243">
    <property type="protein sequence ID" value="KAK9717311.1"/>
    <property type="molecule type" value="Genomic_DNA"/>
</dbReference>
<organism evidence="1 2">
    <name type="scientific">Popillia japonica</name>
    <name type="common">Japanese beetle</name>
    <dbReference type="NCBI Taxonomy" id="7064"/>
    <lineage>
        <taxon>Eukaryota</taxon>
        <taxon>Metazoa</taxon>
        <taxon>Ecdysozoa</taxon>
        <taxon>Arthropoda</taxon>
        <taxon>Hexapoda</taxon>
        <taxon>Insecta</taxon>
        <taxon>Pterygota</taxon>
        <taxon>Neoptera</taxon>
        <taxon>Endopterygota</taxon>
        <taxon>Coleoptera</taxon>
        <taxon>Polyphaga</taxon>
        <taxon>Scarabaeiformia</taxon>
        <taxon>Scarabaeidae</taxon>
        <taxon>Rutelinae</taxon>
        <taxon>Popillia</taxon>
    </lineage>
</organism>
<keyword evidence="2" id="KW-1185">Reference proteome</keyword>
<dbReference type="AlphaFoldDB" id="A0AAW1KFN7"/>
<dbReference type="Proteomes" id="UP001458880">
    <property type="component" value="Unassembled WGS sequence"/>
</dbReference>
<reference evidence="1 2" key="1">
    <citation type="journal article" date="2024" name="BMC Genomics">
        <title>De novo assembly and annotation of Popillia japonica's genome with initial clues to its potential as an invasive pest.</title>
        <authorList>
            <person name="Cucini C."/>
            <person name="Boschi S."/>
            <person name="Funari R."/>
            <person name="Cardaioli E."/>
            <person name="Iannotti N."/>
            <person name="Marturano G."/>
            <person name="Paoli F."/>
            <person name="Bruttini M."/>
            <person name="Carapelli A."/>
            <person name="Frati F."/>
            <person name="Nardi F."/>
        </authorList>
    </citation>
    <scope>NUCLEOTIDE SEQUENCE [LARGE SCALE GENOMIC DNA]</scope>
    <source>
        <strain evidence="1">DMR45628</strain>
    </source>
</reference>
<sequence>MLICSNVTARNHRVSIYDEMIKTRTITARNHRVSIYDEMIKTRTRIYLPRCCLTQQLVKKAYNESALKNTVTSASKSEKLDEEEIFCSMVKKAYNESALKNTVTSASKSEKLDEEEIFCSMNL</sequence>
<gene>
    <name evidence="1" type="ORF">QE152_g23796</name>
</gene>
<protein>
    <submittedName>
        <fullName evidence="1">Uncharacterized protein</fullName>
    </submittedName>
</protein>
<name>A0AAW1KFN7_POPJA</name>
<comment type="caution">
    <text evidence="1">The sequence shown here is derived from an EMBL/GenBank/DDBJ whole genome shotgun (WGS) entry which is preliminary data.</text>
</comment>